<evidence type="ECO:0000256" key="2">
    <source>
        <dbReference type="ARBA" id="ARBA00022475"/>
    </source>
</evidence>
<dbReference type="EMBL" id="CP011801">
    <property type="protein sequence ID" value="ALA59079.1"/>
    <property type="molecule type" value="Genomic_DNA"/>
</dbReference>
<dbReference type="InterPro" id="IPR036259">
    <property type="entry name" value="MFS_trans_sf"/>
</dbReference>
<dbReference type="OrthoDB" id="9775268at2"/>
<gene>
    <name evidence="7" type="ORF">NITMOv2_2666</name>
</gene>
<evidence type="ECO:0000313" key="8">
    <source>
        <dbReference type="Proteomes" id="UP000069205"/>
    </source>
</evidence>
<evidence type="ECO:0000256" key="3">
    <source>
        <dbReference type="ARBA" id="ARBA00022692"/>
    </source>
</evidence>
<feature type="transmembrane region" description="Helical" evidence="6">
    <location>
        <begin position="325"/>
        <end position="346"/>
    </location>
</feature>
<accession>A0A0K2GDZ8</accession>
<dbReference type="InterPro" id="IPR011701">
    <property type="entry name" value="MFS"/>
</dbReference>
<feature type="transmembrane region" description="Helical" evidence="6">
    <location>
        <begin position="391"/>
        <end position="415"/>
    </location>
</feature>
<keyword evidence="3 6" id="KW-0812">Transmembrane</keyword>
<dbReference type="PATRIC" id="fig|42253.5.peg.2637"/>
<keyword evidence="5 6" id="KW-0472">Membrane</keyword>
<evidence type="ECO:0000256" key="4">
    <source>
        <dbReference type="ARBA" id="ARBA00022989"/>
    </source>
</evidence>
<proteinExistence type="predicted"/>
<feature type="transmembrane region" description="Helical" evidence="6">
    <location>
        <begin position="235"/>
        <end position="258"/>
    </location>
</feature>
<feature type="transmembrane region" description="Helical" evidence="6">
    <location>
        <begin position="154"/>
        <end position="177"/>
    </location>
</feature>
<keyword evidence="4 6" id="KW-1133">Transmembrane helix</keyword>
<reference evidence="7 8" key="1">
    <citation type="journal article" date="2015" name="Proc. Natl. Acad. Sci. U.S.A.">
        <title>Expanded metabolic versatility of ubiquitous nitrite-oxidizing bacteria from the genus Nitrospira.</title>
        <authorList>
            <person name="Koch H."/>
            <person name="Lucker S."/>
            <person name="Albertsen M."/>
            <person name="Kitzinger K."/>
            <person name="Herbold C."/>
            <person name="Spieck E."/>
            <person name="Nielsen P.H."/>
            <person name="Wagner M."/>
            <person name="Daims H."/>
        </authorList>
    </citation>
    <scope>NUCLEOTIDE SEQUENCE [LARGE SCALE GENOMIC DNA]</scope>
    <source>
        <strain evidence="7 8">NSP M-1</strain>
    </source>
</reference>
<dbReference type="Pfam" id="PF07690">
    <property type="entry name" value="MFS_1"/>
    <property type="match status" value="1"/>
</dbReference>
<dbReference type="CDD" id="cd06173">
    <property type="entry name" value="MFS_MefA_like"/>
    <property type="match status" value="1"/>
</dbReference>
<dbReference type="Proteomes" id="UP000069205">
    <property type="component" value="Chromosome"/>
</dbReference>
<dbReference type="KEGG" id="nmv:NITMOv2_2666"/>
<comment type="subcellular location">
    <subcellularLocation>
        <location evidence="1">Cell membrane</location>
        <topology evidence="1">Multi-pass membrane protein</topology>
    </subcellularLocation>
</comment>
<dbReference type="SUPFAM" id="SSF103473">
    <property type="entry name" value="MFS general substrate transporter"/>
    <property type="match status" value="1"/>
</dbReference>
<dbReference type="Gene3D" id="1.20.1250.20">
    <property type="entry name" value="MFS general substrate transporter like domains"/>
    <property type="match status" value="1"/>
</dbReference>
<keyword evidence="8" id="KW-1185">Reference proteome</keyword>
<feature type="transmembrane region" description="Helical" evidence="6">
    <location>
        <begin position="358"/>
        <end position="385"/>
    </location>
</feature>
<dbReference type="GO" id="GO:0022857">
    <property type="term" value="F:transmembrane transporter activity"/>
    <property type="evidence" value="ECO:0007669"/>
    <property type="project" value="InterPro"/>
</dbReference>
<dbReference type="PANTHER" id="PTHR23513:SF11">
    <property type="entry name" value="STAPHYLOFERRIN A TRANSPORTER"/>
    <property type="match status" value="1"/>
</dbReference>
<evidence type="ECO:0000256" key="6">
    <source>
        <dbReference type="SAM" id="Phobius"/>
    </source>
</evidence>
<feature type="transmembrane region" description="Helical" evidence="6">
    <location>
        <begin position="25"/>
        <end position="48"/>
    </location>
</feature>
<evidence type="ECO:0000256" key="1">
    <source>
        <dbReference type="ARBA" id="ARBA00004651"/>
    </source>
</evidence>
<organism evidence="7 8">
    <name type="scientific">Nitrospira moscoviensis</name>
    <dbReference type="NCBI Taxonomy" id="42253"/>
    <lineage>
        <taxon>Bacteria</taxon>
        <taxon>Pseudomonadati</taxon>
        <taxon>Nitrospirota</taxon>
        <taxon>Nitrospiria</taxon>
        <taxon>Nitrospirales</taxon>
        <taxon>Nitrospiraceae</taxon>
        <taxon>Nitrospira</taxon>
    </lineage>
</organism>
<feature type="transmembrane region" description="Helical" evidence="6">
    <location>
        <begin position="119"/>
        <end position="142"/>
    </location>
</feature>
<name>A0A0K2GDZ8_NITMO</name>
<dbReference type="GO" id="GO:0005886">
    <property type="term" value="C:plasma membrane"/>
    <property type="evidence" value="ECO:0007669"/>
    <property type="project" value="UniProtKB-SubCell"/>
</dbReference>
<feature type="transmembrane region" description="Helical" evidence="6">
    <location>
        <begin position="264"/>
        <end position="290"/>
    </location>
</feature>
<evidence type="ECO:0000256" key="5">
    <source>
        <dbReference type="ARBA" id="ARBA00023136"/>
    </source>
</evidence>
<protein>
    <submittedName>
        <fullName evidence="7">Permease, MFS family</fullName>
    </submittedName>
</protein>
<sequence length="433" mass="46142">MASLTAIREKTAGWQALLRDRNVRWLYAGQVVSQIGDGVSKVALLWFVYAMTESALDMTLIGVLQTIPPLVFGPFAGVYLDRVRKRRAMIVIDLARTGLLAAIPLLYAFDRLTLPRLYALVFITAVFSMAFGPALNAAVPLIVAKEQLTRVNALMQSAMTMGQLFGPALSGVLIAAIGAPRALYVNAGGFFIAALCKIPLRVPHVELRRTSDSLWRQAVKDLSEGIRFIFIRHRLLFLLMIVASVFSLGSTGFVYLLPVVGDRILHVGAVALGWLWSSLSLGILAATAWLFWNKQPPICRRLWLVAGAAAAGGAAVLVLPASDSVAAAAALIAAIGASSGLITPLVSASLQERTPKELLARVFGVFNTGSMAFAMIGMTVFGWAADALGPSISLLGIAGVQLAAAAITVAVIPWCRRLTEQAAQQPALLRKAS</sequence>
<keyword evidence="2" id="KW-1003">Cell membrane</keyword>
<dbReference type="AlphaFoldDB" id="A0A0K2GDZ8"/>
<evidence type="ECO:0000313" key="7">
    <source>
        <dbReference type="EMBL" id="ALA59079.1"/>
    </source>
</evidence>
<dbReference type="RefSeq" id="WP_053380157.1">
    <property type="nucleotide sequence ID" value="NZ_CP011801.1"/>
</dbReference>
<dbReference type="PANTHER" id="PTHR23513">
    <property type="entry name" value="INTEGRAL MEMBRANE EFFLUX PROTEIN-RELATED"/>
    <property type="match status" value="1"/>
</dbReference>
<dbReference type="STRING" id="42253.NITMOv2_2666"/>
<feature type="transmembrane region" description="Helical" evidence="6">
    <location>
        <begin position="60"/>
        <end position="80"/>
    </location>
</feature>
<feature type="transmembrane region" description="Helical" evidence="6">
    <location>
        <begin position="302"/>
        <end position="319"/>
    </location>
</feature>